<evidence type="ECO:0000313" key="3">
    <source>
        <dbReference type="Proteomes" id="UP000708208"/>
    </source>
</evidence>
<organism evidence="2 3">
    <name type="scientific">Allacma fusca</name>
    <dbReference type="NCBI Taxonomy" id="39272"/>
    <lineage>
        <taxon>Eukaryota</taxon>
        <taxon>Metazoa</taxon>
        <taxon>Ecdysozoa</taxon>
        <taxon>Arthropoda</taxon>
        <taxon>Hexapoda</taxon>
        <taxon>Collembola</taxon>
        <taxon>Symphypleona</taxon>
        <taxon>Sminthuridae</taxon>
        <taxon>Allacma</taxon>
    </lineage>
</organism>
<reference evidence="2" key="1">
    <citation type="submission" date="2021-06" db="EMBL/GenBank/DDBJ databases">
        <authorList>
            <person name="Hodson N. C."/>
            <person name="Mongue J. A."/>
            <person name="Jaron S. K."/>
        </authorList>
    </citation>
    <scope>NUCLEOTIDE SEQUENCE</scope>
</reference>
<feature type="domain" description="CHK kinase-like" evidence="1">
    <location>
        <begin position="26"/>
        <end position="245"/>
    </location>
</feature>
<comment type="caution">
    <text evidence="2">The sequence shown here is derived from an EMBL/GenBank/DDBJ whole genome shotgun (WGS) entry which is preliminary data.</text>
</comment>
<evidence type="ECO:0000259" key="1">
    <source>
        <dbReference type="SMART" id="SM00587"/>
    </source>
</evidence>
<dbReference type="PANTHER" id="PTHR11012">
    <property type="entry name" value="PROTEIN KINASE-LIKE DOMAIN-CONTAINING"/>
    <property type="match status" value="1"/>
</dbReference>
<sequence>MIRGHFFSPDERKNLPTPFKAVDNNIIMPDLRAKSNGEYRLRDRFLGFDLNHYYLVIEAQAKLHALSWAYKCKTGIQNLTEKFPFLKPKFEMMIRMMQPLIDANFLVSKQILVDHPEEVKAIEYLQSIQKSSGGLYWNFEYGQTELGHTKDNVLKKPLPSVENEEPWNVVLHGDAWSNNMMFRYDEQTDRPVEVLFVDFQMSNEGDPVSDICYTLYASVAPEVRKKHLNSFLRVYYDTFTRICDQLSIPYLPGWSWEEFNRRFHRAKVIGAMMSCILLPIILKSPDELTNLDSAADAEEQKGKSTDAMEAGATFFAGLSKSNKENPILKNRLLAIFREMVEDGIL</sequence>
<dbReference type="InterPro" id="IPR004119">
    <property type="entry name" value="EcKL"/>
</dbReference>
<dbReference type="Proteomes" id="UP000708208">
    <property type="component" value="Unassembled WGS sequence"/>
</dbReference>
<dbReference type="InterPro" id="IPR015897">
    <property type="entry name" value="CHK_kinase-like"/>
</dbReference>
<proteinExistence type="predicted"/>
<name>A0A8J2JGI6_9HEXA</name>
<evidence type="ECO:0000313" key="2">
    <source>
        <dbReference type="EMBL" id="CAG7719246.1"/>
    </source>
</evidence>
<gene>
    <name evidence="2" type="ORF">AFUS01_LOCUS8580</name>
</gene>
<accession>A0A8J2JGI6</accession>
<dbReference type="SMART" id="SM00587">
    <property type="entry name" value="CHK"/>
    <property type="match status" value="1"/>
</dbReference>
<dbReference type="AlphaFoldDB" id="A0A8J2JGI6"/>
<dbReference type="PANTHER" id="PTHR11012:SF30">
    <property type="entry name" value="PROTEIN KINASE-LIKE DOMAIN-CONTAINING"/>
    <property type="match status" value="1"/>
</dbReference>
<dbReference type="Pfam" id="PF02958">
    <property type="entry name" value="EcKL"/>
    <property type="match status" value="1"/>
</dbReference>
<dbReference type="EMBL" id="CAJVCH010059899">
    <property type="protein sequence ID" value="CAG7719246.1"/>
    <property type="molecule type" value="Genomic_DNA"/>
</dbReference>
<dbReference type="OrthoDB" id="190089at2759"/>
<protein>
    <recommendedName>
        <fullName evidence="1">CHK kinase-like domain-containing protein</fullName>
    </recommendedName>
</protein>
<keyword evidence="3" id="KW-1185">Reference proteome</keyword>